<feature type="domain" description="NAD-dependent epimerase/dehydratase" evidence="1">
    <location>
        <begin position="17"/>
        <end position="245"/>
    </location>
</feature>
<organism evidence="2 3">
    <name type="scientific">Persicimonas caeni</name>
    <dbReference type="NCBI Taxonomy" id="2292766"/>
    <lineage>
        <taxon>Bacteria</taxon>
        <taxon>Deltaproteobacteria</taxon>
        <taxon>Bradymonadales</taxon>
        <taxon>Bradymonadaceae</taxon>
        <taxon>Persicimonas</taxon>
    </lineage>
</organism>
<protein>
    <submittedName>
        <fullName evidence="2">NAD(P)-dependent oxidoreductase</fullName>
    </submittedName>
</protein>
<proteinExistence type="predicted"/>
<dbReference type="OrthoDB" id="9804595at2"/>
<sequence>MSTQEGLKTNLEPGTLVLVTGAAGGVGRHVVRKALDAGLRVRAIDRVAATEVELHGLFDPHEDVDWRYAELSAANLDALVDGCAAVVHTAALVSLSESYPELAGVNVELVRELYEAADRAGLEHFVHFSCGAIYRPQSGLRSEDDPVEASNAFEQTKIDSEEVLASTSGETHWTVLRPALIYGPHCAKMGASIATLPPLVRGFMPYLPGITGGPRTNWCYVEDAASAALWVLGNEEAFERTFNVADDTPLGFGEVITSITEAYGLEVGPLVPFPNTALWTALSPLIDREWIFDLARQLLRGLWNRVQHQYELHSPLRPRVDRNALFYVEKDNILGADALKALGWKAKYTDFRQGIVETIRWYQDHGWAPRFDTETRVRLKDRKQNVGFGFRQVLEGEWRDAERDDTSGKAGRARLTLQAEFPNVGRLARDLEGNIDGTLTLEGLVEHAEVRGTIRVRLLSEDGIEYEMGFDAADGTPHRIRLCSKVDPLHPVEWVTHVDGPITGHDAEVVGHVDLRFHLRSQLVPTVASVRIVH</sequence>
<name>A0A4Y6PPR9_PERCE</name>
<dbReference type="InterPro" id="IPR051783">
    <property type="entry name" value="NAD(P)-dependent_oxidoreduct"/>
</dbReference>
<dbReference type="PANTHER" id="PTHR48079">
    <property type="entry name" value="PROTEIN YEEZ"/>
    <property type="match status" value="1"/>
</dbReference>
<evidence type="ECO:0000259" key="1">
    <source>
        <dbReference type="Pfam" id="PF01370"/>
    </source>
</evidence>
<accession>A0A4Y6PPR9</accession>
<gene>
    <name evidence="2" type="ORF">FIV42_04350</name>
</gene>
<dbReference type="Pfam" id="PF01370">
    <property type="entry name" value="Epimerase"/>
    <property type="match status" value="1"/>
</dbReference>
<evidence type="ECO:0000313" key="2">
    <source>
        <dbReference type="EMBL" id="QDG49997.1"/>
    </source>
</evidence>
<dbReference type="EMBL" id="CP041186">
    <property type="protein sequence ID" value="QDG49997.1"/>
    <property type="molecule type" value="Genomic_DNA"/>
</dbReference>
<dbReference type="Gene3D" id="3.40.50.720">
    <property type="entry name" value="NAD(P)-binding Rossmann-like Domain"/>
    <property type="match status" value="1"/>
</dbReference>
<dbReference type="GO" id="GO:0005737">
    <property type="term" value="C:cytoplasm"/>
    <property type="evidence" value="ECO:0007669"/>
    <property type="project" value="TreeGrafter"/>
</dbReference>
<dbReference type="RefSeq" id="WP_141196493.1">
    <property type="nucleotide sequence ID" value="NZ_CP041186.1"/>
</dbReference>
<evidence type="ECO:0000313" key="3">
    <source>
        <dbReference type="Proteomes" id="UP000315995"/>
    </source>
</evidence>
<dbReference type="InterPro" id="IPR036291">
    <property type="entry name" value="NAD(P)-bd_dom_sf"/>
</dbReference>
<dbReference type="Proteomes" id="UP000315995">
    <property type="component" value="Chromosome"/>
</dbReference>
<dbReference type="AlphaFoldDB" id="A0A4Y6PPR9"/>
<dbReference type="PANTHER" id="PTHR48079:SF6">
    <property type="entry name" value="NAD(P)-BINDING DOMAIN-CONTAINING PROTEIN-RELATED"/>
    <property type="match status" value="1"/>
</dbReference>
<dbReference type="SUPFAM" id="SSF51735">
    <property type="entry name" value="NAD(P)-binding Rossmann-fold domains"/>
    <property type="match status" value="1"/>
</dbReference>
<keyword evidence="3" id="KW-1185">Reference proteome</keyword>
<dbReference type="GO" id="GO:0004029">
    <property type="term" value="F:aldehyde dehydrogenase (NAD+) activity"/>
    <property type="evidence" value="ECO:0007669"/>
    <property type="project" value="TreeGrafter"/>
</dbReference>
<dbReference type="InterPro" id="IPR001509">
    <property type="entry name" value="Epimerase_deHydtase"/>
</dbReference>
<accession>A0A5B8Y250</accession>
<reference evidence="2 3" key="1">
    <citation type="submission" date="2019-06" db="EMBL/GenBank/DDBJ databases">
        <title>Persicimonas caeni gen. nov., sp. nov., a predatory bacterium isolated from solar saltern.</title>
        <authorList>
            <person name="Wang S."/>
        </authorList>
    </citation>
    <scope>NUCLEOTIDE SEQUENCE [LARGE SCALE GENOMIC DNA]</scope>
    <source>
        <strain evidence="2 3">YN101</strain>
    </source>
</reference>